<evidence type="ECO:0000313" key="2">
    <source>
        <dbReference type="Proteomes" id="UP001179614"/>
    </source>
</evidence>
<dbReference type="RefSeq" id="WP_270160423.1">
    <property type="nucleotide sequence ID" value="NZ_CP089391.1"/>
</dbReference>
<protein>
    <submittedName>
        <fullName evidence="1">Uncharacterized protein</fullName>
    </submittedName>
</protein>
<dbReference type="Proteomes" id="UP001179614">
    <property type="component" value="Chromosome"/>
</dbReference>
<sequence>MAAGVHYRVEVDDVRRALRDLSERDAPFVTAYALTQTAKDIKAAEVETMQGVFDRPTRFTLNALYVKPATKRDLVAEVYFKDGFGSVPAWRYLRPQVEGGARVHKAFERRLIRAGLMQSDEFAVPGSGVKLDSYGNISGSTIERILSQLGAAEQKAGYQANQTKKSRARAKKKAVGRYFVLRPGIAGNADRKVAAGIYYRADLQAMVPVIMFVRAPRYQKRFPFYERAAAVFDQKLVANARIGFEKFVLSKLPKAA</sequence>
<dbReference type="EMBL" id="CP089391">
    <property type="protein sequence ID" value="WBL75600.1"/>
    <property type="molecule type" value="Genomic_DNA"/>
</dbReference>
<evidence type="ECO:0000313" key="1">
    <source>
        <dbReference type="EMBL" id="WBL75600.1"/>
    </source>
</evidence>
<reference evidence="1" key="1">
    <citation type="submission" date="2021-12" db="EMBL/GenBank/DDBJ databases">
        <title>Bradyrhizobium xenonodulans sp. nov.</title>
        <authorList>
            <person name="Claassens R."/>
            <person name="Venter S.N."/>
            <person name="Beukes C.W."/>
            <person name="Stepkowski T."/>
            <person name="Steenkamp E.T."/>
        </authorList>
    </citation>
    <scope>NUCLEOTIDE SEQUENCE</scope>
    <source>
        <strain evidence="1">14AB</strain>
    </source>
</reference>
<gene>
    <name evidence="1" type="ORF">I3J27_21445</name>
</gene>
<proteinExistence type="predicted"/>
<keyword evidence="2" id="KW-1185">Reference proteome</keyword>
<name>A0ABY7MBE0_9BRAD</name>
<accession>A0ABY7MBE0</accession>
<organism evidence="1 2">
    <name type="scientific">Bradyrhizobium xenonodulans</name>
    <dbReference type="NCBI Taxonomy" id="2736875"/>
    <lineage>
        <taxon>Bacteria</taxon>
        <taxon>Pseudomonadati</taxon>
        <taxon>Pseudomonadota</taxon>
        <taxon>Alphaproteobacteria</taxon>
        <taxon>Hyphomicrobiales</taxon>
        <taxon>Nitrobacteraceae</taxon>
        <taxon>Bradyrhizobium</taxon>
    </lineage>
</organism>